<organism evidence="2 3">
    <name type="scientific">Cupriavidus pinatubonensis</name>
    <dbReference type="NCBI Taxonomy" id="248026"/>
    <lineage>
        <taxon>Bacteria</taxon>
        <taxon>Pseudomonadati</taxon>
        <taxon>Pseudomonadota</taxon>
        <taxon>Betaproteobacteria</taxon>
        <taxon>Burkholderiales</taxon>
        <taxon>Burkholderiaceae</taxon>
        <taxon>Cupriavidus</taxon>
    </lineage>
</organism>
<name>A0ABM8WLH7_9BURK</name>
<keyword evidence="3" id="KW-1185">Reference proteome</keyword>
<dbReference type="RefSeq" id="WP_224000793.1">
    <property type="nucleotide sequence ID" value="NZ_CAJZAF010000005.1"/>
</dbReference>
<comment type="caution">
    <text evidence="2">The sequence shown here is derived from an EMBL/GenBank/DDBJ whole genome shotgun (WGS) entry which is preliminary data.</text>
</comment>
<sequence>MSESFHSSEPFGNVVIVQVKKLILGLCIPGLAAAYPDISKPTTGTAEQIVGPCRFRIANMYGGEFRAPRPDSSPPHQGTYYLPVTGPTAFLAGGFGMFCVEATNDRITSALNAKYVDGRWQRYGLDGGPEFVPFEKEANARTVSMKGRNWAGIAYIEDDTTGDQRRRARIFHFCLIHNVHALCGNAPVKWLADRNARSDLCRMRTILESVEFVDPRAPRGASAADTFDAPPAARPAQP</sequence>
<feature type="region of interest" description="Disordered" evidence="1">
    <location>
        <begin position="218"/>
        <end position="238"/>
    </location>
</feature>
<reference evidence="2 3" key="1">
    <citation type="submission" date="2021-08" db="EMBL/GenBank/DDBJ databases">
        <authorList>
            <person name="Peeters C."/>
        </authorList>
    </citation>
    <scope>NUCLEOTIDE SEQUENCE [LARGE SCALE GENOMIC DNA]</scope>
    <source>
        <strain evidence="2 3">LMG 23994</strain>
    </source>
</reference>
<dbReference type="Proteomes" id="UP000701702">
    <property type="component" value="Unassembled WGS sequence"/>
</dbReference>
<evidence type="ECO:0000313" key="3">
    <source>
        <dbReference type="Proteomes" id="UP000701702"/>
    </source>
</evidence>
<accession>A0ABM8WLH7</accession>
<proteinExistence type="predicted"/>
<protein>
    <submittedName>
        <fullName evidence="2">Uncharacterized protein</fullName>
    </submittedName>
</protein>
<evidence type="ECO:0000313" key="2">
    <source>
        <dbReference type="EMBL" id="CAG9168243.1"/>
    </source>
</evidence>
<evidence type="ECO:0000256" key="1">
    <source>
        <dbReference type="SAM" id="MobiDB-lite"/>
    </source>
</evidence>
<gene>
    <name evidence="2" type="ORF">LMG23994_01352</name>
</gene>
<dbReference type="EMBL" id="CAJZAF010000005">
    <property type="protein sequence ID" value="CAG9168243.1"/>
    <property type="molecule type" value="Genomic_DNA"/>
</dbReference>